<feature type="signal peptide" evidence="2">
    <location>
        <begin position="1"/>
        <end position="18"/>
    </location>
</feature>
<evidence type="ECO:0000256" key="2">
    <source>
        <dbReference type="SAM" id="SignalP"/>
    </source>
</evidence>
<accession>A0A8W8LHI5</accession>
<feature type="compositionally biased region" description="Basic and acidic residues" evidence="1">
    <location>
        <begin position="245"/>
        <end position="274"/>
    </location>
</feature>
<evidence type="ECO:0008006" key="5">
    <source>
        <dbReference type="Google" id="ProtNLM"/>
    </source>
</evidence>
<keyword evidence="4" id="KW-1185">Reference proteome</keyword>
<dbReference type="AlphaFoldDB" id="A0A8W8LHI5"/>
<dbReference type="EnsemblMetazoa" id="G28271.2">
    <property type="protein sequence ID" value="G28271.2:cds"/>
    <property type="gene ID" value="G28271"/>
</dbReference>
<dbReference type="OrthoDB" id="10507277at2759"/>
<protein>
    <recommendedName>
        <fullName evidence="5">Secreted protein</fullName>
    </recommendedName>
</protein>
<evidence type="ECO:0000313" key="3">
    <source>
        <dbReference type="EnsemblMetazoa" id="G28271.2:cds"/>
    </source>
</evidence>
<sequence>MAAKEWCVIILCLTAVTASPVKRNKDARGVMGPMSLSPDQIEEAFKHLPKETIRAIAKEMNEKINDAVEMAERMSKIKEPIREDMTPDPEIMKESGFLMEDSAELSDLLNSLPPLKKEDMHFLHTCVARAEETDFNEFTDRRSLMNEVLRQVFTCTAIGLNLMESETYLDDLTDEELTIDEFVHRFQKIQQMSIEFLHLGGFVFQFSRRIESHFGTVSNNELVLGGAGEPNKNDPYGTTVTNDPYVHHTSKDGGVEVGDGKPESNEGHTSKTDVKLDEAVNELKRLFGSKKITGLKDKVKSKITNLIGGGKDKGAGKDSTEKTKRPDNKPEADKKDEQGKFSLLKNKLKNLLSDFSDDKRNISPENGKTPAEVDSKEKKVQDADQSDMTGKGQSSDREVLFQLLSKRRQILKRENKLD</sequence>
<feature type="chain" id="PRO_5042431594" description="Secreted protein" evidence="2">
    <location>
        <begin position="19"/>
        <end position="418"/>
    </location>
</feature>
<feature type="region of interest" description="Disordered" evidence="1">
    <location>
        <begin position="353"/>
        <end position="399"/>
    </location>
</feature>
<dbReference type="EnsemblMetazoa" id="G28271.1">
    <property type="protein sequence ID" value="G28271.1:cds"/>
    <property type="gene ID" value="G28271"/>
</dbReference>
<reference evidence="3" key="1">
    <citation type="submission" date="2022-08" db="UniProtKB">
        <authorList>
            <consortium name="EnsemblMetazoa"/>
        </authorList>
    </citation>
    <scope>IDENTIFICATION</scope>
    <source>
        <strain evidence="3">05x7-T-G4-1.051#20</strain>
    </source>
</reference>
<keyword evidence="2" id="KW-0732">Signal</keyword>
<evidence type="ECO:0000256" key="1">
    <source>
        <dbReference type="SAM" id="MobiDB-lite"/>
    </source>
</evidence>
<dbReference type="GeneID" id="105326465"/>
<evidence type="ECO:0000313" key="4">
    <source>
        <dbReference type="Proteomes" id="UP000005408"/>
    </source>
</evidence>
<dbReference type="KEGG" id="crg:105326465"/>
<organism evidence="3 4">
    <name type="scientific">Magallana gigas</name>
    <name type="common">Pacific oyster</name>
    <name type="synonym">Crassostrea gigas</name>
    <dbReference type="NCBI Taxonomy" id="29159"/>
    <lineage>
        <taxon>Eukaryota</taxon>
        <taxon>Metazoa</taxon>
        <taxon>Spiralia</taxon>
        <taxon>Lophotrochozoa</taxon>
        <taxon>Mollusca</taxon>
        <taxon>Bivalvia</taxon>
        <taxon>Autobranchia</taxon>
        <taxon>Pteriomorphia</taxon>
        <taxon>Ostreida</taxon>
        <taxon>Ostreoidea</taxon>
        <taxon>Ostreidae</taxon>
        <taxon>Magallana</taxon>
    </lineage>
</organism>
<dbReference type="Proteomes" id="UP000005408">
    <property type="component" value="Unassembled WGS sequence"/>
</dbReference>
<feature type="region of interest" description="Disordered" evidence="1">
    <location>
        <begin position="305"/>
        <end position="341"/>
    </location>
</feature>
<proteinExistence type="predicted"/>
<name>A0A8W8LHI5_MAGGI</name>
<feature type="compositionally biased region" description="Basic and acidic residues" evidence="1">
    <location>
        <begin position="371"/>
        <end position="382"/>
    </location>
</feature>
<feature type="region of interest" description="Disordered" evidence="1">
    <location>
        <begin position="225"/>
        <end position="274"/>
    </location>
</feature>
<feature type="compositionally biased region" description="Basic and acidic residues" evidence="1">
    <location>
        <begin position="310"/>
        <end position="339"/>
    </location>
</feature>